<dbReference type="FunFam" id="1.10.287.110:FF:000158">
    <property type="entry name" value="dnaJ homolog subfamily C member 8"/>
    <property type="match status" value="1"/>
</dbReference>
<dbReference type="Gene3D" id="1.10.287.110">
    <property type="entry name" value="DnaJ domain"/>
    <property type="match status" value="1"/>
</dbReference>
<keyword evidence="3" id="KW-1185">Reference proteome</keyword>
<feature type="domain" description="J" evidence="2">
    <location>
        <begin position="44"/>
        <end position="114"/>
    </location>
</feature>
<dbReference type="PANTHER" id="PTHR15606:SF4">
    <property type="entry name" value="DNAJ HOMOLOG SUBFAMILY C MEMBER 8"/>
    <property type="match status" value="1"/>
</dbReference>
<evidence type="ECO:0000313" key="4">
    <source>
        <dbReference type="WBParaSite" id="scaffold3164_cov298.g6112"/>
    </source>
</evidence>
<dbReference type="SUPFAM" id="SSF46565">
    <property type="entry name" value="Chaperone J-domain"/>
    <property type="match status" value="1"/>
</dbReference>
<dbReference type="CDD" id="cd06257">
    <property type="entry name" value="DnaJ"/>
    <property type="match status" value="1"/>
</dbReference>
<dbReference type="InterPro" id="IPR036869">
    <property type="entry name" value="J_dom_sf"/>
</dbReference>
<sequence length="249" mass="29530">ILGMDYFEQFYSDLKFTEKRDANLTSEQQIDRILRPGSTYLNLNPFEVLQLEPESNVDDARKKYKKLSLLIHPDKNPDNRERAERAFDALKKALSLLEDPDEVARCREMYEEAKARLAVQISEKKRKLRKEGRPDTVEEDTPAGYARALWVTVTKCFADREKKRKMLEERANDEKRRLAEAVQTASEKRQLEEEYRKNYEESRDERRGSWREFMKKKEKKLEKFRGANFKPPPPKLETSNEITKPKPQI</sequence>
<evidence type="ECO:0000313" key="3">
    <source>
        <dbReference type="Proteomes" id="UP000887561"/>
    </source>
</evidence>
<dbReference type="SMART" id="SM00271">
    <property type="entry name" value="DnaJ"/>
    <property type="match status" value="1"/>
</dbReference>
<dbReference type="WBParaSite" id="scaffold3164_cov298.g6112">
    <property type="protein sequence ID" value="scaffold3164_cov298.g6112"/>
    <property type="gene ID" value="scaffold3164_cov298.g6112"/>
</dbReference>
<dbReference type="InterPro" id="IPR001623">
    <property type="entry name" value="DnaJ_domain"/>
</dbReference>
<proteinExistence type="predicted"/>
<feature type="region of interest" description="Disordered" evidence="1">
    <location>
        <begin position="170"/>
        <end position="249"/>
    </location>
</feature>
<dbReference type="InterPro" id="IPR042858">
    <property type="entry name" value="DNAJC8"/>
</dbReference>
<accession>A0A915M5V7</accession>
<dbReference type="GO" id="GO:0005634">
    <property type="term" value="C:nucleus"/>
    <property type="evidence" value="ECO:0007669"/>
    <property type="project" value="TreeGrafter"/>
</dbReference>
<dbReference type="PROSITE" id="PS50076">
    <property type="entry name" value="DNAJ_2"/>
    <property type="match status" value="1"/>
</dbReference>
<reference evidence="4" key="1">
    <citation type="submission" date="2022-11" db="UniProtKB">
        <authorList>
            <consortium name="WormBaseParasite"/>
        </authorList>
    </citation>
    <scope>IDENTIFICATION</scope>
</reference>
<organism evidence="3 4">
    <name type="scientific">Meloidogyne javanica</name>
    <name type="common">Root-knot nematode worm</name>
    <dbReference type="NCBI Taxonomy" id="6303"/>
    <lineage>
        <taxon>Eukaryota</taxon>
        <taxon>Metazoa</taxon>
        <taxon>Ecdysozoa</taxon>
        <taxon>Nematoda</taxon>
        <taxon>Chromadorea</taxon>
        <taxon>Rhabditida</taxon>
        <taxon>Tylenchina</taxon>
        <taxon>Tylenchomorpha</taxon>
        <taxon>Tylenchoidea</taxon>
        <taxon>Meloidogynidae</taxon>
        <taxon>Meloidogyninae</taxon>
        <taxon>Meloidogyne</taxon>
        <taxon>Meloidogyne incognita group</taxon>
    </lineage>
</organism>
<dbReference type="Pfam" id="PF00226">
    <property type="entry name" value="DnaJ"/>
    <property type="match status" value="1"/>
</dbReference>
<evidence type="ECO:0000259" key="2">
    <source>
        <dbReference type="PROSITE" id="PS50076"/>
    </source>
</evidence>
<evidence type="ECO:0000256" key="1">
    <source>
        <dbReference type="SAM" id="MobiDB-lite"/>
    </source>
</evidence>
<dbReference type="PANTHER" id="PTHR15606">
    <property type="entry name" value="DNAJ HOMOLOG SUBFAMILY C MEMBER 8/LIPOPOLYSACCHARIDE SPECIFIC RESPONSE-7-RELATED"/>
    <property type="match status" value="1"/>
</dbReference>
<protein>
    <submittedName>
        <fullName evidence="4">J domain-containing protein</fullName>
    </submittedName>
</protein>
<dbReference type="Proteomes" id="UP000887561">
    <property type="component" value="Unplaced"/>
</dbReference>
<dbReference type="AlphaFoldDB" id="A0A915M5V7"/>
<dbReference type="PRINTS" id="PR00625">
    <property type="entry name" value="JDOMAIN"/>
</dbReference>
<feature type="compositionally biased region" description="Basic and acidic residues" evidence="1">
    <location>
        <begin position="170"/>
        <end position="179"/>
    </location>
</feature>
<feature type="compositionally biased region" description="Basic and acidic residues" evidence="1">
    <location>
        <begin position="186"/>
        <end position="225"/>
    </location>
</feature>
<name>A0A915M5V7_MELJA</name>